<dbReference type="RefSeq" id="WP_317995624.1">
    <property type="nucleotide sequence ID" value="NZ_AP025523.1"/>
</dbReference>
<evidence type="ECO:0000256" key="2">
    <source>
        <dbReference type="ARBA" id="ARBA00023125"/>
    </source>
</evidence>
<dbReference type="EMBL" id="AP025523">
    <property type="protein sequence ID" value="BDE08073.1"/>
    <property type="molecule type" value="Genomic_DNA"/>
</dbReference>
<keyword evidence="1" id="KW-0805">Transcription regulation</keyword>
<dbReference type="InterPro" id="IPR001647">
    <property type="entry name" value="HTH_TetR"/>
</dbReference>
<proteinExistence type="predicted"/>
<keyword evidence="2 4" id="KW-0238">DNA-binding</keyword>
<dbReference type="InterPro" id="IPR036271">
    <property type="entry name" value="Tet_transcr_reg_TetR-rel_C_sf"/>
</dbReference>
<dbReference type="InterPro" id="IPR050109">
    <property type="entry name" value="HTH-type_TetR-like_transc_reg"/>
</dbReference>
<dbReference type="PROSITE" id="PS50977">
    <property type="entry name" value="HTH_TETR_2"/>
    <property type="match status" value="1"/>
</dbReference>
<evidence type="ECO:0000313" key="7">
    <source>
        <dbReference type="Proteomes" id="UP001317532"/>
    </source>
</evidence>
<evidence type="ECO:0000313" key="6">
    <source>
        <dbReference type="EMBL" id="BDE08073.1"/>
    </source>
</evidence>
<dbReference type="Gene3D" id="1.10.357.10">
    <property type="entry name" value="Tetracycline Repressor, domain 2"/>
    <property type="match status" value="1"/>
</dbReference>
<dbReference type="SUPFAM" id="SSF48498">
    <property type="entry name" value="Tetracyclin repressor-like, C-terminal domain"/>
    <property type="match status" value="1"/>
</dbReference>
<evidence type="ECO:0000256" key="1">
    <source>
        <dbReference type="ARBA" id="ARBA00023015"/>
    </source>
</evidence>
<dbReference type="AlphaFoldDB" id="A0AAN1XZ64"/>
<keyword evidence="3" id="KW-0804">Transcription</keyword>
<dbReference type="GO" id="GO:0003700">
    <property type="term" value="F:DNA-binding transcription factor activity"/>
    <property type="evidence" value="ECO:0007669"/>
    <property type="project" value="TreeGrafter"/>
</dbReference>
<dbReference type="Proteomes" id="UP001317532">
    <property type="component" value="Chromosome"/>
</dbReference>
<name>A0AAN1XZ64_UNVUL</name>
<feature type="domain" description="HTH tetR-type" evidence="5">
    <location>
        <begin position="12"/>
        <end position="72"/>
    </location>
</feature>
<sequence length="216" mass="23974">MGIAERKERQRAELREQILAAARKIVLDEGYEQLTMRKIADAIEYSPAAIYLYFENREAIGRQLCAESFEHLIAYMAPVSAIADPFERLLSMGRCYARFGLENPREYRLLFMTDAAYMQALFPPDHQKDDHPGERAFQFVVDIVTSARDAGAIEAADPIAVAEMLWTAVHGIVSLALTCSEAIETPLETLVETMCATIGRGLATPAARAAHVVPAR</sequence>
<evidence type="ECO:0000259" key="5">
    <source>
        <dbReference type="PROSITE" id="PS50977"/>
    </source>
</evidence>
<accession>A0AAN1XZ64</accession>
<organism evidence="6 7">
    <name type="scientific">Vulcanimicrobium alpinum</name>
    <dbReference type="NCBI Taxonomy" id="3016050"/>
    <lineage>
        <taxon>Bacteria</taxon>
        <taxon>Bacillati</taxon>
        <taxon>Vulcanimicrobiota</taxon>
        <taxon>Vulcanimicrobiia</taxon>
        <taxon>Vulcanimicrobiales</taxon>
        <taxon>Vulcanimicrobiaceae</taxon>
        <taxon>Vulcanimicrobium</taxon>
    </lineage>
</organism>
<dbReference type="PRINTS" id="PR00455">
    <property type="entry name" value="HTHTETR"/>
</dbReference>
<dbReference type="SUPFAM" id="SSF46689">
    <property type="entry name" value="Homeodomain-like"/>
    <property type="match status" value="1"/>
</dbReference>
<dbReference type="KEGG" id="vab:WPS_33490"/>
<dbReference type="Pfam" id="PF00440">
    <property type="entry name" value="TetR_N"/>
    <property type="match status" value="1"/>
</dbReference>
<dbReference type="PANTHER" id="PTHR30055">
    <property type="entry name" value="HTH-TYPE TRANSCRIPTIONAL REGULATOR RUTR"/>
    <property type="match status" value="1"/>
</dbReference>
<dbReference type="Pfam" id="PF13305">
    <property type="entry name" value="TetR_C_33"/>
    <property type="match status" value="1"/>
</dbReference>
<dbReference type="InterPro" id="IPR009057">
    <property type="entry name" value="Homeodomain-like_sf"/>
</dbReference>
<protein>
    <submittedName>
        <fullName evidence="6">TetR family transcriptional regulator</fullName>
    </submittedName>
</protein>
<gene>
    <name evidence="6" type="ORF">WPS_33490</name>
</gene>
<evidence type="ECO:0000256" key="3">
    <source>
        <dbReference type="ARBA" id="ARBA00023163"/>
    </source>
</evidence>
<dbReference type="GO" id="GO:0000976">
    <property type="term" value="F:transcription cis-regulatory region binding"/>
    <property type="evidence" value="ECO:0007669"/>
    <property type="project" value="TreeGrafter"/>
</dbReference>
<reference evidence="6 7" key="1">
    <citation type="journal article" date="2022" name="ISME Commun">
        <title>Vulcanimicrobium alpinus gen. nov. sp. nov., the first cultivated representative of the candidate phylum 'Eremiobacterota', is a metabolically versatile aerobic anoxygenic phototroph.</title>
        <authorList>
            <person name="Yabe S."/>
            <person name="Muto K."/>
            <person name="Abe K."/>
            <person name="Yokota A."/>
            <person name="Staudigel H."/>
            <person name="Tebo B.M."/>
        </authorList>
    </citation>
    <scope>NUCLEOTIDE SEQUENCE [LARGE SCALE GENOMIC DNA]</scope>
    <source>
        <strain evidence="6 7">WC8-2</strain>
    </source>
</reference>
<feature type="DNA-binding region" description="H-T-H motif" evidence="4">
    <location>
        <begin position="35"/>
        <end position="54"/>
    </location>
</feature>
<evidence type="ECO:0000256" key="4">
    <source>
        <dbReference type="PROSITE-ProRule" id="PRU00335"/>
    </source>
</evidence>
<dbReference type="InterPro" id="IPR025996">
    <property type="entry name" value="MT1864/Rv1816-like_C"/>
</dbReference>
<keyword evidence="7" id="KW-1185">Reference proteome</keyword>
<dbReference type="PANTHER" id="PTHR30055:SF212">
    <property type="entry name" value="TETR-FAMILY FAMILY TRANSCRIPTIONAL REGULATOR"/>
    <property type="match status" value="1"/>
</dbReference>